<dbReference type="Proteomes" id="UP001055439">
    <property type="component" value="Chromosome 7"/>
</dbReference>
<reference evidence="1" key="1">
    <citation type="submission" date="2022-05" db="EMBL/GenBank/DDBJ databases">
        <title>The Musa troglodytarum L. genome provides insights into the mechanism of non-climacteric behaviour and enrichment of carotenoids.</title>
        <authorList>
            <person name="Wang J."/>
        </authorList>
    </citation>
    <scope>NUCLEOTIDE SEQUENCE</scope>
    <source>
        <tissue evidence="1">Leaf</tissue>
    </source>
</reference>
<name>A0A9E7KJQ8_9LILI</name>
<evidence type="ECO:0000313" key="1">
    <source>
        <dbReference type="EMBL" id="URE18694.1"/>
    </source>
</evidence>
<evidence type="ECO:0000313" key="2">
    <source>
        <dbReference type="Proteomes" id="UP001055439"/>
    </source>
</evidence>
<dbReference type="EMBL" id="CP097509">
    <property type="protein sequence ID" value="URE18694.1"/>
    <property type="molecule type" value="Genomic_DNA"/>
</dbReference>
<proteinExistence type="predicted"/>
<dbReference type="OrthoDB" id="77038at2759"/>
<gene>
    <name evidence="1" type="ORF">MUK42_12296</name>
</gene>
<organism evidence="1 2">
    <name type="scientific">Musa troglodytarum</name>
    <name type="common">fe'i banana</name>
    <dbReference type="NCBI Taxonomy" id="320322"/>
    <lineage>
        <taxon>Eukaryota</taxon>
        <taxon>Viridiplantae</taxon>
        <taxon>Streptophyta</taxon>
        <taxon>Embryophyta</taxon>
        <taxon>Tracheophyta</taxon>
        <taxon>Spermatophyta</taxon>
        <taxon>Magnoliopsida</taxon>
        <taxon>Liliopsida</taxon>
        <taxon>Zingiberales</taxon>
        <taxon>Musaceae</taxon>
        <taxon>Musa</taxon>
    </lineage>
</organism>
<protein>
    <submittedName>
        <fullName evidence="1">Uncharacterized protein</fullName>
    </submittedName>
</protein>
<accession>A0A9E7KJQ8</accession>
<sequence length="89" mass="10094">MLKDRMKRCQGGLLHLWHLIQHLCTRVVTNMLQKPSPLAVSDLEERRGWETPDGLRLERSKSVSELDEPSVSLLRLMGSEGSLSLSARI</sequence>
<keyword evidence="2" id="KW-1185">Reference proteome</keyword>
<dbReference type="AlphaFoldDB" id="A0A9E7KJQ8"/>